<sequence>MARRGVVDLHGLEWTVEDGINWVPPVRTEDEFQIDLDTGREGVVMVLTALFCLGTFVVVWPFQDGSGVIVPPSVALLAMCLVGYFPFRWYARRPRSVSVLLRSSPDSRLTRSWIAHVPSARAQGDAVRRAIATLLVRDDPHTALAGLYDFEGVPLDTLVQEKAIIDRADQMPSETEVLEIGYAQLVAAVRSGEVAGQVPGEEARSDLVRLVSQRCGRWAALVQSELRAVHNSRERLDDAFTSTFFRLAATAAFGPGSGLPWWRRAFRRVPPIHTLPDTVVTAARNVAATDRAIIELRSSNEDALVRLGDSIRERCVLPELRTQLSILLGEDAVSTVLSSGDGRGLDQLLPPDFELNSAAFERVTGMIDQFSTAAIGLAGPRGCGKTTLLTAVCKAPGADGPPTLPLLISAPVAYDTREFLLHLASTFGRAVIGLSGSDGPRGHPRGGDDSWTRRYIGRLIGRAAGILAASTLVVYCLALLGNTAGGPAPGATVSPTLAPYAPTILAVGTFAVVFGALRRAVTTPLRELYAFKRPGQEVPFRRLDAAARLFSFLGAIAFVAALAGPALAILHDLGPQLGAPAVPTWLRPLDVRLALGAMGIALGVAGLAVIVPASKREGWAFASSAEDIDRSLAIGSDLPDLPARAQELLDAIGFQMAWSRSNASRFGVNLGTYLPLSHDVTDTSSETRTAQPWTRPEIVRMFRELLEEVGQTYRIVIAVDELDKVSAERAVDFVEDLKAIFGVPNCFYLVSISEDAMEDFERRGTPFRTAFDSAFDEVVALRYFTFDESRELLRSRVVAMPQRFSALCHVVSGGLPRDLLRAARSLYGLGVPITLEAAARRMVLAELSRRTISTAKALRTVPVTNEELARVLRWADSDEGHDLGDDALLRDIAEVRGAAKALRDSADHTVAEQFSSWSTFALFALTLIQLCDESRRDHAGILEFITRLAQARQAFTVHPDVAMDRVETVRAEVGLF</sequence>
<accession>A0ABN2NE55</accession>
<proteinExistence type="predicted"/>
<feature type="domain" description="KAP NTPase" evidence="2">
    <location>
        <begin position="696"/>
        <end position="755"/>
    </location>
</feature>
<dbReference type="InterPro" id="IPR011646">
    <property type="entry name" value="KAP_P-loop"/>
</dbReference>
<evidence type="ECO:0000256" key="1">
    <source>
        <dbReference type="SAM" id="Phobius"/>
    </source>
</evidence>
<keyword evidence="1" id="KW-0812">Transmembrane</keyword>
<dbReference type="Pfam" id="PF07693">
    <property type="entry name" value="KAP_NTPase"/>
    <property type="match status" value="1"/>
</dbReference>
<keyword evidence="4" id="KW-1185">Reference proteome</keyword>
<dbReference type="InterPro" id="IPR027417">
    <property type="entry name" value="P-loop_NTPase"/>
</dbReference>
<dbReference type="EMBL" id="BAAAQK010000018">
    <property type="protein sequence ID" value="GAA1861085.1"/>
    <property type="molecule type" value="Genomic_DNA"/>
</dbReference>
<feature type="transmembrane region" description="Helical" evidence="1">
    <location>
        <begin position="68"/>
        <end position="87"/>
    </location>
</feature>
<evidence type="ECO:0000259" key="2">
    <source>
        <dbReference type="Pfam" id="PF07693"/>
    </source>
</evidence>
<feature type="transmembrane region" description="Helical" evidence="1">
    <location>
        <begin position="459"/>
        <end position="480"/>
    </location>
</feature>
<evidence type="ECO:0000313" key="4">
    <source>
        <dbReference type="Proteomes" id="UP001500449"/>
    </source>
</evidence>
<protein>
    <recommendedName>
        <fullName evidence="2">KAP NTPase domain-containing protein</fullName>
    </recommendedName>
</protein>
<keyword evidence="1" id="KW-1133">Transmembrane helix</keyword>
<feature type="transmembrane region" description="Helical" evidence="1">
    <location>
        <begin position="42"/>
        <end position="62"/>
    </location>
</feature>
<organism evidence="3 4">
    <name type="scientific">Pseudonocardia ailaonensis</name>
    <dbReference type="NCBI Taxonomy" id="367279"/>
    <lineage>
        <taxon>Bacteria</taxon>
        <taxon>Bacillati</taxon>
        <taxon>Actinomycetota</taxon>
        <taxon>Actinomycetes</taxon>
        <taxon>Pseudonocardiales</taxon>
        <taxon>Pseudonocardiaceae</taxon>
        <taxon>Pseudonocardia</taxon>
    </lineage>
</organism>
<feature type="transmembrane region" description="Helical" evidence="1">
    <location>
        <begin position="591"/>
        <end position="611"/>
    </location>
</feature>
<keyword evidence="1" id="KW-0472">Membrane</keyword>
<reference evidence="3 4" key="1">
    <citation type="journal article" date="2019" name="Int. J. Syst. Evol. Microbiol.">
        <title>The Global Catalogue of Microorganisms (GCM) 10K type strain sequencing project: providing services to taxonomists for standard genome sequencing and annotation.</title>
        <authorList>
            <consortium name="The Broad Institute Genomics Platform"/>
            <consortium name="The Broad Institute Genome Sequencing Center for Infectious Disease"/>
            <person name="Wu L."/>
            <person name="Ma J."/>
        </authorList>
    </citation>
    <scope>NUCLEOTIDE SEQUENCE [LARGE SCALE GENOMIC DNA]</scope>
    <source>
        <strain evidence="3 4">JCM 16009</strain>
    </source>
</reference>
<feature type="transmembrane region" description="Helical" evidence="1">
    <location>
        <begin position="500"/>
        <end position="517"/>
    </location>
</feature>
<name>A0ABN2NE55_9PSEU</name>
<dbReference type="Proteomes" id="UP001500449">
    <property type="component" value="Unassembled WGS sequence"/>
</dbReference>
<gene>
    <name evidence="3" type="ORF">GCM10009836_46530</name>
</gene>
<dbReference type="RefSeq" id="WP_344420793.1">
    <property type="nucleotide sequence ID" value="NZ_BAAAQK010000018.1"/>
</dbReference>
<feature type="transmembrane region" description="Helical" evidence="1">
    <location>
        <begin position="549"/>
        <end position="571"/>
    </location>
</feature>
<dbReference type="SUPFAM" id="SSF52540">
    <property type="entry name" value="P-loop containing nucleoside triphosphate hydrolases"/>
    <property type="match status" value="1"/>
</dbReference>
<comment type="caution">
    <text evidence="3">The sequence shown here is derived from an EMBL/GenBank/DDBJ whole genome shotgun (WGS) entry which is preliminary data.</text>
</comment>
<evidence type="ECO:0000313" key="3">
    <source>
        <dbReference type="EMBL" id="GAA1861085.1"/>
    </source>
</evidence>